<dbReference type="Proteomes" id="UP000027135">
    <property type="component" value="Unassembled WGS sequence"/>
</dbReference>
<evidence type="ECO:0000313" key="2">
    <source>
        <dbReference type="EMBL" id="KDR21587.1"/>
    </source>
</evidence>
<reference evidence="2 3" key="1">
    <citation type="journal article" date="2014" name="Nat. Commun.">
        <title>Molecular traces of alternative social organization in a termite genome.</title>
        <authorList>
            <person name="Terrapon N."/>
            <person name="Li C."/>
            <person name="Robertson H.M."/>
            <person name="Ji L."/>
            <person name="Meng X."/>
            <person name="Booth W."/>
            <person name="Chen Z."/>
            <person name="Childers C.P."/>
            <person name="Glastad K.M."/>
            <person name="Gokhale K."/>
            <person name="Gowin J."/>
            <person name="Gronenberg W."/>
            <person name="Hermansen R.A."/>
            <person name="Hu H."/>
            <person name="Hunt B.G."/>
            <person name="Huylmans A.K."/>
            <person name="Khalil S.M."/>
            <person name="Mitchell R.D."/>
            <person name="Munoz-Torres M.C."/>
            <person name="Mustard J.A."/>
            <person name="Pan H."/>
            <person name="Reese J.T."/>
            <person name="Scharf M.E."/>
            <person name="Sun F."/>
            <person name="Vogel H."/>
            <person name="Xiao J."/>
            <person name="Yang W."/>
            <person name="Yang Z."/>
            <person name="Yang Z."/>
            <person name="Zhou J."/>
            <person name="Zhu J."/>
            <person name="Brent C.S."/>
            <person name="Elsik C.G."/>
            <person name="Goodisman M.A."/>
            <person name="Liberles D.A."/>
            <person name="Roe R.M."/>
            <person name="Vargo E.L."/>
            <person name="Vilcinskas A."/>
            <person name="Wang J."/>
            <person name="Bornberg-Bauer E."/>
            <person name="Korb J."/>
            <person name="Zhang G."/>
            <person name="Liebig J."/>
        </authorList>
    </citation>
    <scope>NUCLEOTIDE SEQUENCE [LARGE SCALE GENOMIC DNA]</scope>
    <source>
        <tissue evidence="2">Whole organism</tissue>
    </source>
</reference>
<accession>A0A067RCW8</accession>
<keyword evidence="3" id="KW-1185">Reference proteome</keyword>
<feature type="region of interest" description="Disordered" evidence="1">
    <location>
        <begin position="105"/>
        <end position="129"/>
    </location>
</feature>
<dbReference type="EMBL" id="KK852548">
    <property type="protein sequence ID" value="KDR21587.1"/>
    <property type="molecule type" value="Genomic_DNA"/>
</dbReference>
<feature type="region of interest" description="Disordered" evidence="1">
    <location>
        <begin position="1"/>
        <end position="57"/>
    </location>
</feature>
<evidence type="ECO:0000313" key="3">
    <source>
        <dbReference type="Proteomes" id="UP000027135"/>
    </source>
</evidence>
<protein>
    <submittedName>
        <fullName evidence="2">Uncharacterized protein</fullName>
    </submittedName>
</protein>
<evidence type="ECO:0000256" key="1">
    <source>
        <dbReference type="SAM" id="MobiDB-lite"/>
    </source>
</evidence>
<proteinExistence type="predicted"/>
<dbReference type="AlphaFoldDB" id="A0A067RCW8"/>
<sequence length="129" mass="14497">MAETSETLVVSVTTFQHHKRNSDPVSSSDEIKEGKVGSDEHSEQPLEPIHESSEHCNGNVGMLDCALEERNKFKPHALVSQEEESGGCYFMGDYGETKGRHVWGKKVGNEQREDEFEDNYGNEMSGKYN</sequence>
<gene>
    <name evidence="2" type="ORF">L798_03537</name>
</gene>
<feature type="compositionally biased region" description="Basic and acidic residues" evidence="1">
    <location>
        <begin position="29"/>
        <end position="54"/>
    </location>
</feature>
<name>A0A067RCW8_ZOONE</name>
<organism evidence="2 3">
    <name type="scientific">Zootermopsis nevadensis</name>
    <name type="common">Dampwood termite</name>
    <dbReference type="NCBI Taxonomy" id="136037"/>
    <lineage>
        <taxon>Eukaryota</taxon>
        <taxon>Metazoa</taxon>
        <taxon>Ecdysozoa</taxon>
        <taxon>Arthropoda</taxon>
        <taxon>Hexapoda</taxon>
        <taxon>Insecta</taxon>
        <taxon>Pterygota</taxon>
        <taxon>Neoptera</taxon>
        <taxon>Polyneoptera</taxon>
        <taxon>Dictyoptera</taxon>
        <taxon>Blattodea</taxon>
        <taxon>Blattoidea</taxon>
        <taxon>Termitoidae</taxon>
        <taxon>Termopsidae</taxon>
        <taxon>Zootermopsis</taxon>
    </lineage>
</organism>
<feature type="compositionally biased region" description="Low complexity" evidence="1">
    <location>
        <begin position="1"/>
        <end position="14"/>
    </location>
</feature>
<dbReference type="InParanoid" id="A0A067RCW8"/>